<gene>
    <name evidence="2" type="ORF">AAA799B03_01335</name>
</gene>
<comment type="caution">
    <text evidence="2">The sequence shown here is derived from an EMBL/GenBank/DDBJ whole genome shotgun (WGS) entry which is preliminary data.</text>
</comment>
<organism evidence="2 3">
    <name type="scientific">Marine Group I thaumarchaeote SCGC AAA799-B03</name>
    <dbReference type="NCBI Taxonomy" id="1502289"/>
    <lineage>
        <taxon>Archaea</taxon>
        <taxon>Nitrososphaerota</taxon>
        <taxon>Marine Group I</taxon>
    </lineage>
</organism>
<evidence type="ECO:0000313" key="3">
    <source>
        <dbReference type="Proteomes" id="UP000029384"/>
    </source>
</evidence>
<dbReference type="EMBL" id="JOTA01000048">
    <property type="protein sequence ID" value="KFM21146.1"/>
    <property type="molecule type" value="Genomic_DNA"/>
</dbReference>
<evidence type="ECO:0000313" key="2">
    <source>
        <dbReference type="EMBL" id="KFM21146.1"/>
    </source>
</evidence>
<feature type="region of interest" description="Disordered" evidence="1">
    <location>
        <begin position="1"/>
        <end position="25"/>
    </location>
</feature>
<evidence type="ECO:0000256" key="1">
    <source>
        <dbReference type="SAM" id="MobiDB-lite"/>
    </source>
</evidence>
<dbReference type="Proteomes" id="UP000029384">
    <property type="component" value="Unassembled WGS sequence"/>
</dbReference>
<feature type="compositionally biased region" description="Basic and acidic residues" evidence="1">
    <location>
        <begin position="9"/>
        <end position="18"/>
    </location>
</feature>
<reference evidence="2 3" key="1">
    <citation type="submission" date="2014-06" db="EMBL/GenBank/DDBJ databases">
        <authorList>
            <person name="Ngugi D.K."/>
            <person name="Blom J."/>
            <person name="Alam I."/>
            <person name="Rashid M."/>
            <person name="Baalawi W."/>
            <person name="Zhang G."/>
            <person name="Hikmawan T."/>
            <person name="Guan Y."/>
            <person name="Antunes A."/>
            <person name="Siam R."/>
            <person name="El-Dorry H."/>
            <person name="Bajic V."/>
            <person name="Stingl U."/>
        </authorList>
    </citation>
    <scope>NUCLEOTIDE SEQUENCE [LARGE SCALE GENOMIC DNA]</scope>
    <source>
        <strain evidence="2">SCGC AAA799-B03</strain>
    </source>
</reference>
<name>A0A087S5Z2_9ARCH</name>
<protein>
    <submittedName>
        <fullName evidence="2">Uncharacterized protein</fullName>
    </submittedName>
</protein>
<accession>A0A087S5Z2</accession>
<feature type="non-terminal residue" evidence="2">
    <location>
        <position position="1"/>
    </location>
</feature>
<dbReference type="AlphaFoldDB" id="A0A087S5Z2"/>
<keyword evidence="3" id="KW-1185">Reference proteome</keyword>
<sequence length="25" mass="2851">AKPAKKTTKKEAKPAKEKKLTKKRN</sequence>
<proteinExistence type="predicted"/>